<dbReference type="InterPro" id="IPR008930">
    <property type="entry name" value="Terpenoid_cyclase/PrenylTrfase"/>
</dbReference>
<dbReference type="SUPFAM" id="SSF48239">
    <property type="entry name" value="Terpenoid cyclases/Protein prenyltransferases"/>
    <property type="match status" value="2"/>
</dbReference>
<dbReference type="InterPro" id="IPR006400">
    <property type="entry name" value="Hopene-cyclase"/>
</dbReference>
<evidence type="ECO:0000256" key="3">
    <source>
        <dbReference type="ARBA" id="ARBA00022737"/>
    </source>
</evidence>
<keyword evidence="8" id="KW-1185">Reference proteome</keyword>
<sequence length="628" mass="69501">MTTLDTPQSLRTDAEHALQAASDHLIGLRSPEGWWKGELQTNVTMDAEDLLLRQFLGIRTEQETAEAARWIRSEQRADGTWANFHGGPADLSTTIEAYTALRLAGDPPDAEHMRAAAKQVLTMGGIEASRVFTRIWLALFGEWSWRDLPVMPPEIMFLPSWFPLNIYDWACWARQTIVPLTVVTAHRPVRELPFGLPELRSGRAPRRAVRGGWAAVFGALDKGLHRYERRPSPNLRRAALRRAVDWIVARQEADGSWGGIQPPWVYSIIALHLSGYRLDHPVMRGAIGGLDRFTIRDQRGRRVEACQSPVWDTALAVNALLDAGTPADHPAVAGAADWLLREEVTTAGDWAVRRPGLAPGGWAFEFDNDGYPDTDDTAEVVLALRRLARPDARPAIERGVRWLTGMASGDGGFAAFDADNDRTLCTKLPFCDFGAVIDPPSADVTAHVVEALAKESPHAPALRRAVVWLLKAQEADGSWFGRWGANHVYGTGAVVPALVAAGVRRGHPSLRRAVGWLERHQNDDGGWGEDLRSYREPVWVGRGASTASQTAWALLALLAAGERSPSVDRGVRWLVERQRQDGTWDEPYFTGTGFPGDFYINYHLYRLVFPISALGRYLRREPAGQGPS</sequence>
<dbReference type="NCBIfam" id="TIGR01507">
    <property type="entry name" value="hopene_cyclase"/>
    <property type="match status" value="1"/>
</dbReference>
<dbReference type="Pfam" id="PF13249">
    <property type="entry name" value="SQHop_cyclase_N"/>
    <property type="match status" value="1"/>
</dbReference>
<proteinExistence type="inferred from homology"/>
<keyword evidence="4" id="KW-0413">Isomerase</keyword>
<dbReference type="InterPro" id="IPR032696">
    <property type="entry name" value="SQ_cyclase_C"/>
</dbReference>
<evidence type="ECO:0000259" key="5">
    <source>
        <dbReference type="Pfam" id="PF13243"/>
    </source>
</evidence>
<evidence type="ECO:0000256" key="1">
    <source>
        <dbReference type="ARBA" id="ARBA00004999"/>
    </source>
</evidence>
<evidence type="ECO:0000259" key="6">
    <source>
        <dbReference type="Pfam" id="PF13249"/>
    </source>
</evidence>
<evidence type="ECO:0000313" key="7">
    <source>
        <dbReference type="EMBL" id="GAA3710708.1"/>
    </source>
</evidence>
<comment type="pathway">
    <text evidence="1">Secondary metabolite biosynthesis; hopanoid biosynthesis.</text>
</comment>
<comment type="similarity">
    <text evidence="2">Belongs to the terpene cyclase/mutase family.</text>
</comment>
<name>A0ABP7E0V2_9ACTN</name>
<dbReference type="InterPro" id="IPR032697">
    <property type="entry name" value="SQ_cyclase_N"/>
</dbReference>
<evidence type="ECO:0000313" key="8">
    <source>
        <dbReference type="Proteomes" id="UP001500902"/>
    </source>
</evidence>
<reference evidence="8" key="1">
    <citation type="journal article" date="2019" name="Int. J. Syst. Evol. Microbiol.">
        <title>The Global Catalogue of Microorganisms (GCM) 10K type strain sequencing project: providing services to taxonomists for standard genome sequencing and annotation.</title>
        <authorList>
            <consortium name="The Broad Institute Genomics Platform"/>
            <consortium name="The Broad Institute Genome Sequencing Center for Infectious Disease"/>
            <person name="Wu L."/>
            <person name="Ma J."/>
        </authorList>
    </citation>
    <scope>NUCLEOTIDE SEQUENCE [LARGE SCALE GENOMIC DNA]</scope>
    <source>
        <strain evidence="8">JCM 16904</strain>
    </source>
</reference>
<feature type="domain" description="Squalene cyclase N-terminal" evidence="6">
    <location>
        <begin position="19"/>
        <end position="298"/>
    </location>
</feature>
<dbReference type="InterPro" id="IPR018333">
    <property type="entry name" value="Squalene_cyclase"/>
</dbReference>
<protein>
    <submittedName>
        <fullName evidence="7">Squalene--hopene cyclase</fullName>
    </submittedName>
</protein>
<dbReference type="PANTHER" id="PTHR11764">
    <property type="entry name" value="TERPENE CYCLASE/MUTASE FAMILY MEMBER"/>
    <property type="match status" value="1"/>
</dbReference>
<dbReference type="CDD" id="cd02892">
    <property type="entry name" value="SQCY_1"/>
    <property type="match status" value="1"/>
</dbReference>
<dbReference type="Pfam" id="PF13243">
    <property type="entry name" value="SQHop_cyclase_C"/>
    <property type="match status" value="1"/>
</dbReference>
<accession>A0ABP7E0V2</accession>
<dbReference type="PANTHER" id="PTHR11764:SF20">
    <property type="entry name" value="LANOSTEROL SYNTHASE"/>
    <property type="match status" value="1"/>
</dbReference>
<dbReference type="SFLD" id="SFLDG01016">
    <property type="entry name" value="Prenyltransferase_Like_2"/>
    <property type="match status" value="1"/>
</dbReference>
<evidence type="ECO:0000256" key="2">
    <source>
        <dbReference type="ARBA" id="ARBA00009755"/>
    </source>
</evidence>
<gene>
    <name evidence="7" type="primary">shc</name>
    <name evidence="7" type="ORF">GCM10022224_090200</name>
</gene>
<dbReference type="EMBL" id="BAAAZP010000211">
    <property type="protein sequence ID" value="GAA3710708.1"/>
    <property type="molecule type" value="Genomic_DNA"/>
</dbReference>
<organism evidence="7 8">
    <name type="scientific">Nonomuraea antimicrobica</name>
    <dbReference type="NCBI Taxonomy" id="561173"/>
    <lineage>
        <taxon>Bacteria</taxon>
        <taxon>Bacillati</taxon>
        <taxon>Actinomycetota</taxon>
        <taxon>Actinomycetes</taxon>
        <taxon>Streptosporangiales</taxon>
        <taxon>Streptosporangiaceae</taxon>
        <taxon>Nonomuraea</taxon>
    </lineage>
</organism>
<dbReference type="NCBIfam" id="TIGR01787">
    <property type="entry name" value="squalene_cyclas"/>
    <property type="match status" value="1"/>
</dbReference>
<dbReference type="RefSeq" id="WP_344893632.1">
    <property type="nucleotide sequence ID" value="NZ_BAAAZP010000211.1"/>
</dbReference>
<evidence type="ECO:0000256" key="4">
    <source>
        <dbReference type="ARBA" id="ARBA00023235"/>
    </source>
</evidence>
<keyword evidence="3" id="KW-0677">Repeat</keyword>
<feature type="domain" description="Squalene cyclase C-terminal" evidence="5">
    <location>
        <begin position="308"/>
        <end position="618"/>
    </location>
</feature>
<dbReference type="Gene3D" id="1.50.10.20">
    <property type="match status" value="2"/>
</dbReference>
<dbReference type="Proteomes" id="UP001500902">
    <property type="component" value="Unassembled WGS sequence"/>
</dbReference>
<comment type="caution">
    <text evidence="7">The sequence shown here is derived from an EMBL/GenBank/DDBJ whole genome shotgun (WGS) entry which is preliminary data.</text>
</comment>